<dbReference type="Proteomes" id="UP000001603">
    <property type="component" value="Unassembled WGS sequence"/>
</dbReference>
<sequence>MFHRVVFGIGNNSPRLAKQSEGRTNVRPFFMLDKRNNSDQLTVHT</sequence>
<dbReference type="AlphaFoldDB" id="Q1ZLR6"/>
<organism evidence="1 2">
    <name type="scientific">Photobacterium angustum (strain S14 / CCUG 15956)</name>
    <name type="common">Vibrio sp. (strain S14 / CCUG 15956)</name>
    <dbReference type="NCBI Taxonomy" id="314292"/>
    <lineage>
        <taxon>Bacteria</taxon>
        <taxon>Pseudomonadati</taxon>
        <taxon>Pseudomonadota</taxon>
        <taxon>Gammaproteobacteria</taxon>
        <taxon>Vibrionales</taxon>
        <taxon>Vibrionaceae</taxon>
        <taxon>Photobacterium</taxon>
    </lineage>
</organism>
<proteinExistence type="predicted"/>
<dbReference type="GO" id="GO:0008233">
    <property type="term" value="F:peptidase activity"/>
    <property type="evidence" value="ECO:0007669"/>
    <property type="project" value="UniProtKB-KW"/>
</dbReference>
<keyword evidence="1" id="KW-0645">Protease</keyword>
<accession>Q1ZLR6</accession>
<evidence type="ECO:0000313" key="2">
    <source>
        <dbReference type="Proteomes" id="UP000001603"/>
    </source>
</evidence>
<reference evidence="1 2" key="1">
    <citation type="journal article" date="2009" name="Proc. Natl. Acad. Sci. U.S.A.">
        <title>The genomic basis of trophic strategy in marine bacteria.</title>
        <authorList>
            <person name="Lauro F.M."/>
            <person name="McDougald D."/>
            <person name="Thomas T."/>
            <person name="Williams T.J."/>
            <person name="Egan S."/>
            <person name="Rice S."/>
            <person name="DeMaere M.Z."/>
            <person name="Ting L."/>
            <person name="Ertan H."/>
            <person name="Johnson J."/>
            <person name="Ferriera S."/>
            <person name="Lapidus A."/>
            <person name="Anderson I."/>
            <person name="Kyrpides N."/>
            <person name="Munk A.C."/>
            <person name="Detter C."/>
            <person name="Han C.S."/>
            <person name="Brown M.V."/>
            <person name="Robb F.T."/>
            <person name="Kjelleberg S."/>
            <person name="Cavicchioli R."/>
        </authorList>
    </citation>
    <scope>NUCLEOTIDE SEQUENCE [LARGE SCALE GENOMIC DNA]</scope>
    <source>
        <strain evidence="1 2">S14</strain>
    </source>
</reference>
<evidence type="ECO:0000313" key="1">
    <source>
        <dbReference type="EMBL" id="EAS63142.1"/>
    </source>
</evidence>
<keyword evidence="1" id="KW-0378">Hydrolase</keyword>
<dbReference type="EMBL" id="AAOJ01000010">
    <property type="protein sequence ID" value="EAS63142.1"/>
    <property type="molecule type" value="Genomic_DNA"/>
</dbReference>
<dbReference type="EC" id="3.4.25.-" evidence="1"/>
<name>Q1ZLR6_PHOAS</name>
<gene>
    <name evidence="1" type="ORF">VAS14_21477</name>
</gene>
<dbReference type="GO" id="GO:0006508">
    <property type="term" value="P:proteolysis"/>
    <property type="evidence" value="ECO:0007669"/>
    <property type="project" value="UniProtKB-KW"/>
</dbReference>
<comment type="caution">
    <text evidence="1">The sequence shown here is derived from an EMBL/GenBank/DDBJ whole genome shotgun (WGS) entry which is preliminary data.</text>
</comment>
<protein>
    <submittedName>
        <fullName evidence="1">ATP-dependent protease peptidase subunit</fullName>
        <ecNumber evidence="1">3.4.25.-</ecNumber>
    </submittedName>
</protein>
<dbReference type="HOGENOM" id="CLU_3203268_0_0_6"/>